<dbReference type="OrthoDB" id="4350374at2"/>
<dbReference type="Proteomes" id="UP000199155">
    <property type="component" value="Unassembled WGS sequence"/>
</dbReference>
<dbReference type="RefSeq" id="WP_093614547.1">
    <property type="nucleotide sequence ID" value="NZ_FNFF01000013.1"/>
</dbReference>
<evidence type="ECO:0008006" key="4">
    <source>
        <dbReference type="Google" id="ProtNLM"/>
    </source>
</evidence>
<protein>
    <recommendedName>
        <fullName evidence="4">Alkaline shock response membrane anchor protein AmaP</fullName>
    </recommendedName>
</protein>
<proteinExistence type="predicted"/>
<dbReference type="STRING" id="417292.SAMN05421806_11330"/>
<keyword evidence="1" id="KW-0812">Transmembrane</keyword>
<keyword evidence="3" id="KW-1185">Reference proteome</keyword>
<reference evidence="2 3" key="1">
    <citation type="submission" date="2016-10" db="EMBL/GenBank/DDBJ databases">
        <authorList>
            <person name="de Groot N.N."/>
        </authorList>
    </citation>
    <scope>NUCLEOTIDE SEQUENCE [LARGE SCALE GENOMIC DNA]</scope>
    <source>
        <strain evidence="2 3">CGMCC 4.5727</strain>
    </source>
</reference>
<dbReference type="AlphaFoldDB" id="A0A1G9FBR4"/>
<keyword evidence="1" id="KW-1133">Transmembrane helix</keyword>
<dbReference type="EMBL" id="FNFF01000013">
    <property type="protein sequence ID" value="SDK85849.1"/>
    <property type="molecule type" value="Genomic_DNA"/>
</dbReference>
<name>A0A1G9FBR4_9ACTN</name>
<keyword evidence="1" id="KW-0472">Membrane</keyword>
<dbReference type="NCBIfam" id="NF033218">
    <property type="entry name" value="anchor_AmaP"/>
    <property type="match status" value="1"/>
</dbReference>
<accession>A0A1G9FBR4</accession>
<feature type="transmembrane region" description="Helical" evidence="1">
    <location>
        <begin position="60"/>
        <end position="81"/>
    </location>
</feature>
<evidence type="ECO:0000313" key="3">
    <source>
        <dbReference type="Proteomes" id="UP000199155"/>
    </source>
</evidence>
<evidence type="ECO:0000256" key="1">
    <source>
        <dbReference type="SAM" id="Phobius"/>
    </source>
</evidence>
<organism evidence="2 3">
    <name type="scientific">Streptomyces indicus</name>
    <dbReference type="NCBI Taxonomy" id="417292"/>
    <lineage>
        <taxon>Bacteria</taxon>
        <taxon>Bacillati</taxon>
        <taxon>Actinomycetota</taxon>
        <taxon>Actinomycetes</taxon>
        <taxon>Kitasatosporales</taxon>
        <taxon>Streptomycetaceae</taxon>
        <taxon>Streptomyces</taxon>
    </lineage>
</organism>
<gene>
    <name evidence="2" type="ORF">SAMN05421806_11330</name>
</gene>
<evidence type="ECO:0000313" key="2">
    <source>
        <dbReference type="EMBL" id="SDK85849.1"/>
    </source>
</evidence>
<sequence length="192" mass="20704">MLRIANRVLLGLTGLALLVFGGSALIAGLGGPLPSWWCYGAPSDAVLTETARNRFREDTWWWPAVFGALGLLFALMVWSLVAQVRRNRLSEVLVDSGDGQGALLRARALAGVLAGAAEELDGVERADVLLVGRRNAPEARVHLVLEGHAAPRETLQRMTYEALATARDSAGLDRLPAEVEMGAARRRARRVS</sequence>